<dbReference type="Proteomes" id="UP000009102">
    <property type="component" value="Chromosome"/>
</dbReference>
<reference evidence="1 2" key="1">
    <citation type="submission" date="2009-10" db="EMBL/GenBank/DDBJ databases">
        <title>Complete sequence of Halothiobacillus neapolitanus c2.</title>
        <authorList>
            <consortium name="US DOE Joint Genome Institute"/>
            <person name="Lucas S."/>
            <person name="Copeland A."/>
            <person name="Lapidus A."/>
            <person name="Glavina del Rio T."/>
            <person name="Tice H."/>
            <person name="Bruce D."/>
            <person name="Goodwin L."/>
            <person name="Pitluck S."/>
            <person name="Davenport K."/>
            <person name="Brettin T."/>
            <person name="Detter J.C."/>
            <person name="Han C."/>
            <person name="Tapia R."/>
            <person name="Larimer F."/>
            <person name="Land M."/>
            <person name="Hauser L."/>
            <person name="Kyrpides N."/>
            <person name="Mikhailova N."/>
            <person name="Kerfeld C."/>
            <person name="Cannon G."/>
            <person name="Heinhort S."/>
        </authorList>
    </citation>
    <scope>NUCLEOTIDE SEQUENCE [LARGE SCALE GENOMIC DNA]</scope>
    <source>
        <strain evidence="2">ATCC 23641 / c2</strain>
    </source>
</reference>
<proteinExistence type="predicted"/>
<evidence type="ECO:0000313" key="2">
    <source>
        <dbReference type="Proteomes" id="UP000009102"/>
    </source>
</evidence>
<gene>
    <name evidence="1" type="ordered locus">Hneap_1218</name>
</gene>
<dbReference type="KEGG" id="hna:Hneap_1218"/>
<dbReference type="EMBL" id="CP001801">
    <property type="protein sequence ID" value="ACX96054.1"/>
    <property type="molecule type" value="Genomic_DNA"/>
</dbReference>
<organism evidence="1 2">
    <name type="scientific">Halothiobacillus neapolitanus (strain ATCC 23641 / DSM 15147 / CIP 104769 / NCIMB 8539 / c2)</name>
    <name type="common">Thiobacillus neapolitanus</name>
    <dbReference type="NCBI Taxonomy" id="555778"/>
    <lineage>
        <taxon>Bacteria</taxon>
        <taxon>Pseudomonadati</taxon>
        <taxon>Pseudomonadota</taxon>
        <taxon>Gammaproteobacteria</taxon>
        <taxon>Chromatiales</taxon>
        <taxon>Halothiobacillaceae</taxon>
        <taxon>Halothiobacillus</taxon>
    </lineage>
</organism>
<keyword evidence="2" id="KW-1185">Reference proteome</keyword>
<evidence type="ECO:0000313" key="1">
    <source>
        <dbReference type="EMBL" id="ACX96054.1"/>
    </source>
</evidence>
<dbReference type="AlphaFoldDB" id="D0L031"/>
<protein>
    <submittedName>
        <fullName evidence="1">Uncharacterized protein</fullName>
    </submittedName>
</protein>
<sequence>MLGSILILVNEEMRLFAPPSAALARLLAGSSHIPWGFG</sequence>
<name>D0L031_HALNC</name>
<dbReference type="HOGENOM" id="CLU_3328596_0_0_6"/>
<dbReference type="STRING" id="555778.Hneap_1218"/>
<accession>D0L031</accession>